<keyword evidence="3" id="KW-1185">Reference proteome</keyword>
<name>M2U5L7_9SPHN</name>
<dbReference type="PANTHER" id="PTHR38593">
    <property type="entry name" value="BLR2558 PROTEIN"/>
    <property type="match status" value="1"/>
</dbReference>
<dbReference type="InterPro" id="IPR025419">
    <property type="entry name" value="DUF4142"/>
</dbReference>
<proteinExistence type="predicted"/>
<feature type="domain" description="DUF4142" evidence="1">
    <location>
        <begin position="21"/>
        <end position="153"/>
    </location>
</feature>
<gene>
    <name evidence="2" type="ORF">C725_1194</name>
</gene>
<dbReference type="Gene3D" id="1.20.1260.10">
    <property type="match status" value="1"/>
</dbReference>
<organism evidence="2 3">
    <name type="scientific">Pacificimonas flava</name>
    <dbReference type="NCBI Taxonomy" id="1234595"/>
    <lineage>
        <taxon>Bacteria</taxon>
        <taxon>Pseudomonadati</taxon>
        <taxon>Pseudomonadota</taxon>
        <taxon>Alphaproteobacteria</taxon>
        <taxon>Sphingomonadales</taxon>
        <taxon>Sphingosinicellaceae</taxon>
        <taxon>Pacificimonas</taxon>
    </lineage>
</organism>
<dbReference type="InterPro" id="IPR012347">
    <property type="entry name" value="Ferritin-like"/>
</dbReference>
<dbReference type="AlphaFoldDB" id="M2U5L7"/>
<protein>
    <recommendedName>
        <fullName evidence="1">DUF4142 domain-containing protein</fullName>
    </recommendedName>
</protein>
<evidence type="ECO:0000313" key="2">
    <source>
        <dbReference type="EMBL" id="EMD83293.1"/>
    </source>
</evidence>
<dbReference type="Pfam" id="PF13628">
    <property type="entry name" value="DUF4142"/>
    <property type="match status" value="1"/>
</dbReference>
<comment type="caution">
    <text evidence="2">The sequence shown here is derived from an EMBL/GenBank/DDBJ whole genome shotgun (WGS) entry which is preliminary data.</text>
</comment>
<evidence type="ECO:0000259" key="1">
    <source>
        <dbReference type="Pfam" id="PF13628"/>
    </source>
</evidence>
<sequence length="153" mass="16822">MDDAVQAPSAAERTPTSAMPYISAAGASDMYEIESSRLALQKAASPDVRRFAQMMIDHHTQTTNSVTTAARSAGLTPPPPRLMETQQRMMEALQPLSGEAFDRLYTQQQRQAHDMALALHQTYSESGDTPELRQAADAAVPIIRQHIQALQQM</sequence>
<reference evidence="2 3" key="1">
    <citation type="journal article" date="2013" name="Genome Announc.">
        <title>Draft Genome Sequence of Strain JLT2015T, Belonging to the Family Sphingomonadaceae of the Alphaproteobacteria.</title>
        <authorList>
            <person name="Tang K."/>
            <person name="Liu K."/>
            <person name="Li S."/>
            <person name="Jiao N."/>
        </authorList>
    </citation>
    <scope>NUCLEOTIDE SEQUENCE [LARGE SCALE GENOMIC DNA]</scope>
    <source>
        <strain evidence="2 3">JLT2015</strain>
    </source>
</reference>
<dbReference type="PANTHER" id="PTHR38593:SF1">
    <property type="entry name" value="BLR2558 PROTEIN"/>
    <property type="match status" value="1"/>
</dbReference>
<dbReference type="Proteomes" id="UP000011717">
    <property type="component" value="Unassembled WGS sequence"/>
</dbReference>
<evidence type="ECO:0000313" key="3">
    <source>
        <dbReference type="Proteomes" id="UP000011717"/>
    </source>
</evidence>
<dbReference type="RefSeq" id="WP_008600903.1">
    <property type="nucleotide sequence ID" value="NZ_AMRV01000003.1"/>
</dbReference>
<accession>M2U5L7</accession>
<dbReference type="EMBL" id="AMRV01000003">
    <property type="protein sequence ID" value="EMD83293.1"/>
    <property type="molecule type" value="Genomic_DNA"/>
</dbReference>